<dbReference type="GO" id="GO:0050684">
    <property type="term" value="P:regulation of mRNA processing"/>
    <property type="evidence" value="ECO:0007669"/>
    <property type="project" value="TreeGrafter"/>
</dbReference>
<gene>
    <name evidence="10" type="ORF">EV420DRAFT_1709352</name>
</gene>
<evidence type="ECO:0000256" key="1">
    <source>
        <dbReference type="ARBA" id="ARBA00012513"/>
    </source>
</evidence>
<evidence type="ECO:0000256" key="3">
    <source>
        <dbReference type="ARBA" id="ARBA00022679"/>
    </source>
</evidence>
<dbReference type="InterPro" id="IPR051334">
    <property type="entry name" value="SRPK"/>
</dbReference>
<protein>
    <recommendedName>
        <fullName evidence="1">non-specific serine/threonine protein kinase</fullName>
        <ecNumber evidence="1">2.7.11.1</ecNumber>
    </recommendedName>
</protein>
<dbReference type="RefSeq" id="XP_060336764.1">
    <property type="nucleotide sequence ID" value="XM_060479588.1"/>
</dbReference>
<evidence type="ECO:0000259" key="9">
    <source>
        <dbReference type="PROSITE" id="PS50011"/>
    </source>
</evidence>
<dbReference type="EMBL" id="JAUEPS010000004">
    <property type="protein sequence ID" value="KAK0465937.1"/>
    <property type="molecule type" value="Genomic_DNA"/>
</dbReference>
<dbReference type="InterPro" id="IPR000719">
    <property type="entry name" value="Prot_kinase_dom"/>
</dbReference>
<proteinExistence type="predicted"/>
<dbReference type="GO" id="GO:0005524">
    <property type="term" value="F:ATP binding"/>
    <property type="evidence" value="ECO:0007669"/>
    <property type="project" value="UniProtKB-KW"/>
</dbReference>
<evidence type="ECO:0000256" key="7">
    <source>
        <dbReference type="ARBA" id="ARBA00047899"/>
    </source>
</evidence>
<dbReference type="PANTHER" id="PTHR47634:SF9">
    <property type="entry name" value="PROTEIN KINASE DOMAIN-CONTAINING PROTEIN-RELATED"/>
    <property type="match status" value="1"/>
</dbReference>
<keyword evidence="5 10" id="KW-0418">Kinase</keyword>
<keyword evidence="6" id="KW-0067">ATP-binding</keyword>
<dbReference type="Pfam" id="PF00069">
    <property type="entry name" value="Pkinase"/>
    <property type="match status" value="1"/>
</dbReference>
<dbReference type="AlphaFoldDB" id="A0AA39NHW1"/>
<dbReference type="Gene3D" id="3.30.200.20">
    <property type="entry name" value="Phosphorylase Kinase, domain 1"/>
    <property type="match status" value="1"/>
</dbReference>
<evidence type="ECO:0000256" key="5">
    <source>
        <dbReference type="ARBA" id="ARBA00022777"/>
    </source>
</evidence>
<evidence type="ECO:0000256" key="8">
    <source>
        <dbReference type="ARBA" id="ARBA00048679"/>
    </source>
</evidence>
<evidence type="ECO:0000313" key="10">
    <source>
        <dbReference type="EMBL" id="KAK0465937.1"/>
    </source>
</evidence>
<dbReference type="Proteomes" id="UP001175211">
    <property type="component" value="Unassembled WGS sequence"/>
</dbReference>
<organism evidence="10 11">
    <name type="scientific">Armillaria tabescens</name>
    <name type="common">Ringless honey mushroom</name>
    <name type="synonym">Agaricus tabescens</name>
    <dbReference type="NCBI Taxonomy" id="1929756"/>
    <lineage>
        <taxon>Eukaryota</taxon>
        <taxon>Fungi</taxon>
        <taxon>Dikarya</taxon>
        <taxon>Basidiomycota</taxon>
        <taxon>Agaricomycotina</taxon>
        <taxon>Agaricomycetes</taxon>
        <taxon>Agaricomycetidae</taxon>
        <taxon>Agaricales</taxon>
        <taxon>Marasmiineae</taxon>
        <taxon>Physalacriaceae</taxon>
        <taxon>Desarmillaria</taxon>
    </lineage>
</organism>
<dbReference type="PANTHER" id="PTHR47634">
    <property type="entry name" value="PROTEIN KINASE DOMAIN-CONTAINING PROTEIN-RELATED"/>
    <property type="match status" value="1"/>
</dbReference>
<keyword evidence="4" id="KW-0547">Nucleotide-binding</keyword>
<dbReference type="GO" id="GO:0000245">
    <property type="term" value="P:spliceosomal complex assembly"/>
    <property type="evidence" value="ECO:0007669"/>
    <property type="project" value="TreeGrafter"/>
</dbReference>
<evidence type="ECO:0000256" key="4">
    <source>
        <dbReference type="ARBA" id="ARBA00022741"/>
    </source>
</evidence>
<name>A0AA39NHW1_ARMTA</name>
<comment type="catalytic activity">
    <reaction evidence="8">
        <text>L-seryl-[protein] + ATP = O-phospho-L-seryl-[protein] + ADP + H(+)</text>
        <dbReference type="Rhea" id="RHEA:17989"/>
        <dbReference type="Rhea" id="RHEA-COMP:9863"/>
        <dbReference type="Rhea" id="RHEA-COMP:11604"/>
        <dbReference type="ChEBI" id="CHEBI:15378"/>
        <dbReference type="ChEBI" id="CHEBI:29999"/>
        <dbReference type="ChEBI" id="CHEBI:30616"/>
        <dbReference type="ChEBI" id="CHEBI:83421"/>
        <dbReference type="ChEBI" id="CHEBI:456216"/>
        <dbReference type="EC" id="2.7.11.1"/>
    </reaction>
</comment>
<accession>A0AA39NHW1</accession>
<feature type="domain" description="Protein kinase" evidence="9">
    <location>
        <begin position="40"/>
        <end position="249"/>
    </location>
</feature>
<dbReference type="InterPro" id="IPR008271">
    <property type="entry name" value="Ser/Thr_kinase_AS"/>
</dbReference>
<sequence>MLSRIRHFLTGFTSTEKLKAVQPQVLLHPAKEGDILRQRYPLIRRLGERFGRRSTIWLSKDSETGNDVVIKITGADSTDAGRYSQLEALFLEKVRHKSATIEQSHVIQMLEHFPISSIYRTHGSLVLERLGPSVAQVMNWAHPNKLPGRICRQIIKQVLVGLELLRREYGIVHTDLKLNNLLLRLAETQGIPDPGNVEHSTEVDFSRVSLGTAVTEVSVYTNSPMNIIRQSSPSLVPSRTVSPARHTCI</sequence>
<dbReference type="Gene3D" id="1.10.510.10">
    <property type="entry name" value="Transferase(Phosphotransferase) domain 1"/>
    <property type="match status" value="1"/>
</dbReference>
<dbReference type="EC" id="2.7.11.1" evidence="1"/>
<dbReference type="PROSITE" id="PS50011">
    <property type="entry name" value="PROTEIN_KINASE_DOM"/>
    <property type="match status" value="1"/>
</dbReference>
<comment type="caution">
    <text evidence="10">The sequence shown here is derived from an EMBL/GenBank/DDBJ whole genome shotgun (WGS) entry which is preliminary data.</text>
</comment>
<evidence type="ECO:0000256" key="2">
    <source>
        <dbReference type="ARBA" id="ARBA00022527"/>
    </source>
</evidence>
<dbReference type="InterPro" id="IPR011009">
    <property type="entry name" value="Kinase-like_dom_sf"/>
</dbReference>
<keyword evidence="3" id="KW-0808">Transferase</keyword>
<dbReference type="GO" id="GO:0004674">
    <property type="term" value="F:protein serine/threonine kinase activity"/>
    <property type="evidence" value="ECO:0007669"/>
    <property type="project" value="UniProtKB-KW"/>
</dbReference>
<comment type="catalytic activity">
    <reaction evidence="7">
        <text>L-threonyl-[protein] + ATP = O-phospho-L-threonyl-[protein] + ADP + H(+)</text>
        <dbReference type="Rhea" id="RHEA:46608"/>
        <dbReference type="Rhea" id="RHEA-COMP:11060"/>
        <dbReference type="Rhea" id="RHEA-COMP:11605"/>
        <dbReference type="ChEBI" id="CHEBI:15378"/>
        <dbReference type="ChEBI" id="CHEBI:30013"/>
        <dbReference type="ChEBI" id="CHEBI:30616"/>
        <dbReference type="ChEBI" id="CHEBI:61977"/>
        <dbReference type="ChEBI" id="CHEBI:456216"/>
        <dbReference type="EC" id="2.7.11.1"/>
    </reaction>
</comment>
<evidence type="ECO:0000313" key="11">
    <source>
        <dbReference type="Proteomes" id="UP001175211"/>
    </source>
</evidence>
<dbReference type="GeneID" id="85363136"/>
<dbReference type="SMART" id="SM00220">
    <property type="entry name" value="S_TKc"/>
    <property type="match status" value="1"/>
</dbReference>
<dbReference type="GO" id="GO:0005634">
    <property type="term" value="C:nucleus"/>
    <property type="evidence" value="ECO:0007669"/>
    <property type="project" value="TreeGrafter"/>
</dbReference>
<evidence type="ECO:0000256" key="6">
    <source>
        <dbReference type="ARBA" id="ARBA00022840"/>
    </source>
</evidence>
<reference evidence="10" key="1">
    <citation type="submission" date="2023-06" db="EMBL/GenBank/DDBJ databases">
        <authorList>
            <consortium name="Lawrence Berkeley National Laboratory"/>
            <person name="Ahrendt S."/>
            <person name="Sahu N."/>
            <person name="Indic B."/>
            <person name="Wong-Bajracharya J."/>
            <person name="Merenyi Z."/>
            <person name="Ke H.-M."/>
            <person name="Monk M."/>
            <person name="Kocsube S."/>
            <person name="Drula E."/>
            <person name="Lipzen A."/>
            <person name="Balint B."/>
            <person name="Henrissat B."/>
            <person name="Andreopoulos B."/>
            <person name="Martin F.M."/>
            <person name="Harder C.B."/>
            <person name="Rigling D."/>
            <person name="Ford K.L."/>
            <person name="Foster G.D."/>
            <person name="Pangilinan J."/>
            <person name="Papanicolaou A."/>
            <person name="Barry K."/>
            <person name="LaButti K."/>
            <person name="Viragh M."/>
            <person name="Koriabine M."/>
            <person name="Yan M."/>
            <person name="Riley R."/>
            <person name="Champramary S."/>
            <person name="Plett K.L."/>
            <person name="Tsai I.J."/>
            <person name="Slot J."/>
            <person name="Sipos G."/>
            <person name="Plett J."/>
            <person name="Nagy L.G."/>
            <person name="Grigoriev I.V."/>
        </authorList>
    </citation>
    <scope>NUCLEOTIDE SEQUENCE</scope>
    <source>
        <strain evidence="10">CCBAS 213</strain>
    </source>
</reference>
<dbReference type="PROSITE" id="PS00108">
    <property type="entry name" value="PROTEIN_KINASE_ST"/>
    <property type="match status" value="1"/>
</dbReference>
<dbReference type="SUPFAM" id="SSF56112">
    <property type="entry name" value="Protein kinase-like (PK-like)"/>
    <property type="match status" value="1"/>
</dbReference>
<dbReference type="GO" id="GO:0005737">
    <property type="term" value="C:cytoplasm"/>
    <property type="evidence" value="ECO:0007669"/>
    <property type="project" value="TreeGrafter"/>
</dbReference>
<keyword evidence="11" id="KW-1185">Reference proteome</keyword>
<keyword evidence="2" id="KW-0723">Serine/threonine-protein kinase</keyword>